<name>A0AAD7DPF7_MYCRO</name>
<evidence type="ECO:0000256" key="1">
    <source>
        <dbReference type="SAM" id="MobiDB-lite"/>
    </source>
</evidence>
<proteinExistence type="predicted"/>
<evidence type="ECO:0000313" key="2">
    <source>
        <dbReference type="EMBL" id="KAJ7696567.1"/>
    </source>
</evidence>
<evidence type="ECO:0000313" key="3">
    <source>
        <dbReference type="Proteomes" id="UP001221757"/>
    </source>
</evidence>
<keyword evidence="3" id="KW-1185">Reference proteome</keyword>
<reference evidence="2" key="1">
    <citation type="submission" date="2023-03" db="EMBL/GenBank/DDBJ databases">
        <title>Massive genome expansion in bonnet fungi (Mycena s.s.) driven by repeated elements and novel gene families across ecological guilds.</title>
        <authorList>
            <consortium name="Lawrence Berkeley National Laboratory"/>
            <person name="Harder C.B."/>
            <person name="Miyauchi S."/>
            <person name="Viragh M."/>
            <person name="Kuo A."/>
            <person name="Thoen E."/>
            <person name="Andreopoulos B."/>
            <person name="Lu D."/>
            <person name="Skrede I."/>
            <person name="Drula E."/>
            <person name="Henrissat B."/>
            <person name="Morin E."/>
            <person name="Kohler A."/>
            <person name="Barry K."/>
            <person name="LaButti K."/>
            <person name="Morin E."/>
            <person name="Salamov A."/>
            <person name="Lipzen A."/>
            <person name="Mereny Z."/>
            <person name="Hegedus B."/>
            <person name="Baldrian P."/>
            <person name="Stursova M."/>
            <person name="Weitz H."/>
            <person name="Taylor A."/>
            <person name="Grigoriev I.V."/>
            <person name="Nagy L.G."/>
            <person name="Martin F."/>
            <person name="Kauserud H."/>
        </authorList>
    </citation>
    <scope>NUCLEOTIDE SEQUENCE</scope>
    <source>
        <strain evidence="2">CBHHK067</strain>
    </source>
</reference>
<organism evidence="2 3">
    <name type="scientific">Mycena rosella</name>
    <name type="common">Pink bonnet</name>
    <name type="synonym">Agaricus rosellus</name>
    <dbReference type="NCBI Taxonomy" id="1033263"/>
    <lineage>
        <taxon>Eukaryota</taxon>
        <taxon>Fungi</taxon>
        <taxon>Dikarya</taxon>
        <taxon>Basidiomycota</taxon>
        <taxon>Agaricomycotina</taxon>
        <taxon>Agaricomycetes</taxon>
        <taxon>Agaricomycetidae</taxon>
        <taxon>Agaricales</taxon>
        <taxon>Marasmiineae</taxon>
        <taxon>Mycenaceae</taxon>
        <taxon>Mycena</taxon>
    </lineage>
</organism>
<protein>
    <submittedName>
        <fullName evidence="2">Uncharacterized protein</fullName>
    </submittedName>
</protein>
<dbReference type="EMBL" id="JARKIE010000034">
    <property type="protein sequence ID" value="KAJ7696567.1"/>
    <property type="molecule type" value="Genomic_DNA"/>
</dbReference>
<comment type="caution">
    <text evidence="2">The sequence shown here is derived from an EMBL/GenBank/DDBJ whole genome shotgun (WGS) entry which is preliminary data.</text>
</comment>
<feature type="region of interest" description="Disordered" evidence="1">
    <location>
        <begin position="92"/>
        <end position="116"/>
    </location>
</feature>
<dbReference type="AlphaFoldDB" id="A0AAD7DPF7"/>
<gene>
    <name evidence="2" type="ORF">B0H17DRAFT_1177955</name>
</gene>
<sequence length="202" mass="22042">MQAASSHIGFPLGNYHRMTSNDRVLIVGTRLGGVPYLVLDRDASAQGWSIGVSWIIKLLLGGIITADKPDLRSTCANYAEECLALQCSKAPPGEKDAKRRDKATRLNGCSAKPPKAPKDRFNEALETIKKNSIVEPFKTVVEEMLFGDAAHAMSIYLSWCDGQSRHVGCIQIRPIARFSCVQGGSVRDTQNVRGRDAAQETP</sequence>
<dbReference type="Proteomes" id="UP001221757">
    <property type="component" value="Unassembled WGS sequence"/>
</dbReference>
<accession>A0AAD7DPF7</accession>